<gene>
    <name evidence="7" type="ORF">CC86DRAFT_330443</name>
</gene>
<dbReference type="GO" id="GO:0008171">
    <property type="term" value="F:O-methyltransferase activity"/>
    <property type="evidence" value="ECO:0007669"/>
    <property type="project" value="InterPro"/>
</dbReference>
<protein>
    <submittedName>
        <fullName evidence="7">Putative O-methyltransferase</fullName>
    </submittedName>
</protein>
<dbReference type="OrthoDB" id="3340390at2759"/>
<evidence type="ECO:0000256" key="3">
    <source>
        <dbReference type="ARBA" id="ARBA00022691"/>
    </source>
</evidence>
<dbReference type="InterPro" id="IPR036388">
    <property type="entry name" value="WH-like_DNA-bd_sf"/>
</dbReference>
<keyword evidence="3" id="KW-0949">S-adenosyl-L-methionine</keyword>
<dbReference type="InterPro" id="IPR029063">
    <property type="entry name" value="SAM-dependent_MTases_sf"/>
</dbReference>
<dbReference type="Pfam" id="PF08100">
    <property type="entry name" value="Dimerisation"/>
    <property type="match status" value="1"/>
</dbReference>
<dbReference type="SUPFAM" id="SSF46785">
    <property type="entry name" value="Winged helix' DNA-binding domain"/>
    <property type="match status" value="1"/>
</dbReference>
<dbReference type="EMBL" id="MU006234">
    <property type="protein sequence ID" value="KAF2822681.1"/>
    <property type="molecule type" value="Genomic_DNA"/>
</dbReference>
<dbReference type="Gene3D" id="3.40.50.150">
    <property type="entry name" value="Vaccinia Virus protein VP39"/>
    <property type="match status" value="1"/>
</dbReference>
<evidence type="ECO:0000256" key="2">
    <source>
        <dbReference type="ARBA" id="ARBA00022679"/>
    </source>
</evidence>
<dbReference type="PIRSF" id="PIRSF005739">
    <property type="entry name" value="O-mtase"/>
    <property type="match status" value="1"/>
</dbReference>
<sequence length="409" mass="45178">MEHLSKENETQHDRISRALSQVVSDGSSFKNGDPDARQKLIASARELLYESESPVESLLWNIWALPTRTIAARIAVDLKIFKTACGNNSSPKTNEQLAAATSASPTLVKRVARTCASMKMLDEQGPGLYVPNALTRLLAQPEYAAGIIFCFDATHNSFSQMPAYLRSTGFQNPKDPTNGPFQYANKHDGHAFTWLTAHPETFQAFHGYVHTLRTHRPSWTDMYPVKERLVAGLKLEGDSSALVDVGGGVGQVLQDFNNAIPEYTGRLVLQELGEVIGAATAMDVGKSNRIELQVHDFFTPQPIKGARAYFMRSVLHDWPDEQCRKILGNVKDAMEPGYSSILISDCVLADKNAAWQHISLDFHMMALASSQERTEAEWYALIESCDGLKIAGIYSKGQGNESLIEVVCK</sequence>
<dbReference type="InterPro" id="IPR036390">
    <property type="entry name" value="WH_DNA-bd_sf"/>
</dbReference>
<dbReference type="InterPro" id="IPR016461">
    <property type="entry name" value="COMT-like"/>
</dbReference>
<feature type="domain" description="O-methyltransferase C-terminal" evidence="5">
    <location>
        <begin position="233"/>
        <end position="383"/>
    </location>
</feature>
<dbReference type="PANTHER" id="PTHR43712:SF17">
    <property type="entry name" value="O-METHYLTRANSFERASE"/>
    <property type="match status" value="1"/>
</dbReference>
<proteinExistence type="predicted"/>
<accession>A0A6A6ZNL2</accession>
<keyword evidence="1 7" id="KW-0489">Methyltransferase</keyword>
<dbReference type="Gene3D" id="1.10.10.10">
    <property type="entry name" value="Winged helix-like DNA-binding domain superfamily/Winged helix DNA-binding domain"/>
    <property type="match status" value="1"/>
</dbReference>
<dbReference type="AlphaFoldDB" id="A0A6A6ZNL2"/>
<evidence type="ECO:0000256" key="1">
    <source>
        <dbReference type="ARBA" id="ARBA00022603"/>
    </source>
</evidence>
<dbReference type="GO" id="GO:0032259">
    <property type="term" value="P:methylation"/>
    <property type="evidence" value="ECO:0007669"/>
    <property type="project" value="UniProtKB-KW"/>
</dbReference>
<evidence type="ECO:0000259" key="5">
    <source>
        <dbReference type="Pfam" id="PF00891"/>
    </source>
</evidence>
<dbReference type="SUPFAM" id="SSF53335">
    <property type="entry name" value="S-adenosyl-L-methionine-dependent methyltransferases"/>
    <property type="match status" value="1"/>
</dbReference>
<keyword evidence="8" id="KW-1185">Reference proteome</keyword>
<evidence type="ECO:0000259" key="6">
    <source>
        <dbReference type="Pfam" id="PF08100"/>
    </source>
</evidence>
<dbReference type="InterPro" id="IPR012967">
    <property type="entry name" value="COMT_dimerisation"/>
</dbReference>
<feature type="active site" description="Proton acceptor" evidence="4">
    <location>
        <position position="316"/>
    </location>
</feature>
<name>A0A6A6ZNL2_9PLEO</name>
<evidence type="ECO:0000313" key="8">
    <source>
        <dbReference type="Proteomes" id="UP000799424"/>
    </source>
</evidence>
<dbReference type="PANTHER" id="PTHR43712">
    <property type="entry name" value="PUTATIVE (AFU_ORTHOLOGUE AFUA_4G14580)-RELATED"/>
    <property type="match status" value="1"/>
</dbReference>
<dbReference type="Proteomes" id="UP000799424">
    <property type="component" value="Unassembled WGS sequence"/>
</dbReference>
<evidence type="ECO:0000256" key="4">
    <source>
        <dbReference type="PIRSR" id="PIRSR005739-1"/>
    </source>
</evidence>
<reference evidence="7" key="1">
    <citation type="journal article" date="2020" name="Stud. Mycol.">
        <title>101 Dothideomycetes genomes: a test case for predicting lifestyles and emergence of pathogens.</title>
        <authorList>
            <person name="Haridas S."/>
            <person name="Albert R."/>
            <person name="Binder M."/>
            <person name="Bloem J."/>
            <person name="Labutti K."/>
            <person name="Salamov A."/>
            <person name="Andreopoulos B."/>
            <person name="Baker S."/>
            <person name="Barry K."/>
            <person name="Bills G."/>
            <person name="Bluhm B."/>
            <person name="Cannon C."/>
            <person name="Castanera R."/>
            <person name="Culley D."/>
            <person name="Daum C."/>
            <person name="Ezra D."/>
            <person name="Gonzalez J."/>
            <person name="Henrissat B."/>
            <person name="Kuo A."/>
            <person name="Liang C."/>
            <person name="Lipzen A."/>
            <person name="Lutzoni F."/>
            <person name="Magnuson J."/>
            <person name="Mondo S."/>
            <person name="Nolan M."/>
            <person name="Ohm R."/>
            <person name="Pangilinan J."/>
            <person name="Park H.-J."/>
            <person name="Ramirez L."/>
            <person name="Alfaro M."/>
            <person name="Sun H."/>
            <person name="Tritt A."/>
            <person name="Yoshinaga Y."/>
            <person name="Zwiers L.-H."/>
            <person name="Turgeon B."/>
            <person name="Goodwin S."/>
            <person name="Spatafora J."/>
            <person name="Crous P."/>
            <person name="Grigoriev I."/>
        </authorList>
    </citation>
    <scope>NUCLEOTIDE SEQUENCE</scope>
    <source>
        <strain evidence="7">CBS 113818</strain>
    </source>
</reference>
<dbReference type="InterPro" id="IPR001077">
    <property type="entry name" value="COMT_C"/>
</dbReference>
<dbReference type="Pfam" id="PF00891">
    <property type="entry name" value="Methyltransf_2"/>
    <property type="match status" value="1"/>
</dbReference>
<organism evidence="7 8">
    <name type="scientific">Ophiobolus disseminans</name>
    <dbReference type="NCBI Taxonomy" id="1469910"/>
    <lineage>
        <taxon>Eukaryota</taxon>
        <taxon>Fungi</taxon>
        <taxon>Dikarya</taxon>
        <taxon>Ascomycota</taxon>
        <taxon>Pezizomycotina</taxon>
        <taxon>Dothideomycetes</taxon>
        <taxon>Pleosporomycetidae</taxon>
        <taxon>Pleosporales</taxon>
        <taxon>Pleosporineae</taxon>
        <taxon>Phaeosphaeriaceae</taxon>
        <taxon>Ophiobolus</taxon>
    </lineage>
</organism>
<dbReference type="PROSITE" id="PS51683">
    <property type="entry name" value="SAM_OMT_II"/>
    <property type="match status" value="1"/>
</dbReference>
<evidence type="ECO:0000313" key="7">
    <source>
        <dbReference type="EMBL" id="KAF2822681.1"/>
    </source>
</evidence>
<dbReference type="GO" id="GO:0046983">
    <property type="term" value="F:protein dimerization activity"/>
    <property type="evidence" value="ECO:0007669"/>
    <property type="project" value="InterPro"/>
</dbReference>
<keyword evidence="2 7" id="KW-0808">Transferase</keyword>
<feature type="domain" description="O-methyltransferase dimerisation" evidence="6">
    <location>
        <begin position="73"/>
        <end position="140"/>
    </location>
</feature>